<dbReference type="InParanoid" id="A0A194R746"/>
<gene>
    <name evidence="2" type="ORF">RR48_10827</name>
</gene>
<feature type="chain" id="PRO_5008264966" description="Chitin-binding type-2 domain-containing protein" evidence="1">
    <location>
        <begin position="17"/>
        <end position="73"/>
    </location>
</feature>
<sequence length="73" mass="8186">MLKTIVLLLLVASVYTRSIGTRSMMRDDVVVPEPAVIIRNVAFDDSPDGYNFADDNCPDGFLMDFTGICREVW</sequence>
<keyword evidence="1" id="KW-0732">Signal</keyword>
<protein>
    <recommendedName>
        <fullName evidence="4">Chitin-binding type-2 domain-containing protein</fullName>
    </recommendedName>
</protein>
<accession>A0A194R746</accession>
<evidence type="ECO:0008006" key="4">
    <source>
        <dbReference type="Google" id="ProtNLM"/>
    </source>
</evidence>
<evidence type="ECO:0000313" key="3">
    <source>
        <dbReference type="Proteomes" id="UP000053240"/>
    </source>
</evidence>
<dbReference type="Proteomes" id="UP000053240">
    <property type="component" value="Unassembled WGS sequence"/>
</dbReference>
<dbReference type="EMBL" id="KQ460615">
    <property type="protein sequence ID" value="KPJ13643.1"/>
    <property type="molecule type" value="Genomic_DNA"/>
</dbReference>
<evidence type="ECO:0000256" key="1">
    <source>
        <dbReference type="SAM" id="SignalP"/>
    </source>
</evidence>
<evidence type="ECO:0000313" key="2">
    <source>
        <dbReference type="EMBL" id="KPJ13643.1"/>
    </source>
</evidence>
<feature type="signal peptide" evidence="1">
    <location>
        <begin position="1"/>
        <end position="16"/>
    </location>
</feature>
<reference evidence="2 3" key="1">
    <citation type="journal article" date="2015" name="Nat. Commun.">
        <title>Outbred genome sequencing and CRISPR/Cas9 gene editing in butterflies.</title>
        <authorList>
            <person name="Li X."/>
            <person name="Fan D."/>
            <person name="Zhang W."/>
            <person name="Liu G."/>
            <person name="Zhang L."/>
            <person name="Zhao L."/>
            <person name="Fang X."/>
            <person name="Chen L."/>
            <person name="Dong Y."/>
            <person name="Chen Y."/>
            <person name="Ding Y."/>
            <person name="Zhao R."/>
            <person name="Feng M."/>
            <person name="Zhu Y."/>
            <person name="Feng Y."/>
            <person name="Jiang X."/>
            <person name="Zhu D."/>
            <person name="Xiang H."/>
            <person name="Feng X."/>
            <person name="Li S."/>
            <person name="Wang J."/>
            <person name="Zhang G."/>
            <person name="Kronforst M.R."/>
            <person name="Wang W."/>
        </authorList>
    </citation>
    <scope>NUCLEOTIDE SEQUENCE [LARGE SCALE GENOMIC DNA]</scope>
    <source>
        <strain evidence="2">Ya'a_city_454_Pm</strain>
        <tissue evidence="2">Whole body</tissue>
    </source>
</reference>
<keyword evidence="3" id="KW-1185">Reference proteome</keyword>
<dbReference type="AlphaFoldDB" id="A0A194R746"/>
<organism evidence="2 3">
    <name type="scientific">Papilio machaon</name>
    <name type="common">Old World swallowtail butterfly</name>
    <dbReference type="NCBI Taxonomy" id="76193"/>
    <lineage>
        <taxon>Eukaryota</taxon>
        <taxon>Metazoa</taxon>
        <taxon>Ecdysozoa</taxon>
        <taxon>Arthropoda</taxon>
        <taxon>Hexapoda</taxon>
        <taxon>Insecta</taxon>
        <taxon>Pterygota</taxon>
        <taxon>Neoptera</taxon>
        <taxon>Endopterygota</taxon>
        <taxon>Lepidoptera</taxon>
        <taxon>Glossata</taxon>
        <taxon>Ditrysia</taxon>
        <taxon>Papilionoidea</taxon>
        <taxon>Papilionidae</taxon>
        <taxon>Papilioninae</taxon>
        <taxon>Papilio</taxon>
    </lineage>
</organism>
<proteinExistence type="predicted"/>
<name>A0A194R746_PAPMA</name>